<evidence type="ECO:0000256" key="1">
    <source>
        <dbReference type="SAM" id="Phobius"/>
    </source>
</evidence>
<dbReference type="AlphaFoldDB" id="A0A2P2QTR0"/>
<keyword evidence="1" id="KW-1133">Transmembrane helix</keyword>
<protein>
    <submittedName>
        <fullName evidence="2">Uncharacterized protein</fullName>
    </submittedName>
</protein>
<evidence type="ECO:0000313" key="2">
    <source>
        <dbReference type="EMBL" id="MBX70261.1"/>
    </source>
</evidence>
<keyword evidence="1" id="KW-0812">Transmembrane</keyword>
<name>A0A2P2QTR0_RHIMU</name>
<organism evidence="2">
    <name type="scientific">Rhizophora mucronata</name>
    <name type="common">Asiatic mangrove</name>
    <dbReference type="NCBI Taxonomy" id="61149"/>
    <lineage>
        <taxon>Eukaryota</taxon>
        <taxon>Viridiplantae</taxon>
        <taxon>Streptophyta</taxon>
        <taxon>Embryophyta</taxon>
        <taxon>Tracheophyta</taxon>
        <taxon>Spermatophyta</taxon>
        <taxon>Magnoliopsida</taxon>
        <taxon>eudicotyledons</taxon>
        <taxon>Gunneridae</taxon>
        <taxon>Pentapetalae</taxon>
        <taxon>rosids</taxon>
        <taxon>fabids</taxon>
        <taxon>Malpighiales</taxon>
        <taxon>Rhizophoraceae</taxon>
        <taxon>Rhizophora</taxon>
    </lineage>
</organism>
<proteinExistence type="predicted"/>
<reference evidence="2" key="1">
    <citation type="submission" date="2018-02" db="EMBL/GenBank/DDBJ databases">
        <title>Rhizophora mucronata_Transcriptome.</title>
        <authorList>
            <person name="Meera S.P."/>
            <person name="Sreeshan A."/>
            <person name="Augustine A."/>
        </authorList>
    </citation>
    <scope>NUCLEOTIDE SEQUENCE</scope>
    <source>
        <tissue evidence="2">Leaf</tissue>
    </source>
</reference>
<feature type="transmembrane region" description="Helical" evidence="1">
    <location>
        <begin position="6"/>
        <end position="25"/>
    </location>
</feature>
<keyword evidence="1" id="KW-0472">Membrane</keyword>
<dbReference type="EMBL" id="GGEC01089777">
    <property type="protein sequence ID" value="MBX70261.1"/>
    <property type="molecule type" value="Transcribed_RNA"/>
</dbReference>
<accession>A0A2P2QTR0</accession>
<sequence length="26" mass="3425">MQIKYWYVWLYLLFHVFVFLSKFHLC</sequence>